<dbReference type="EMBL" id="BK032748">
    <property type="protein sequence ID" value="DAF58250.1"/>
    <property type="molecule type" value="Genomic_DNA"/>
</dbReference>
<organism evidence="1">
    <name type="scientific">Siphoviridae sp. ctMBu2</name>
    <dbReference type="NCBI Taxonomy" id="2827853"/>
    <lineage>
        <taxon>Viruses</taxon>
        <taxon>Duplodnaviria</taxon>
        <taxon>Heunggongvirae</taxon>
        <taxon>Uroviricota</taxon>
        <taxon>Caudoviricetes</taxon>
    </lineage>
</organism>
<proteinExistence type="predicted"/>
<keyword evidence="1" id="KW-0240">DNA-directed RNA polymerase</keyword>
<sequence>MMFAEVEMKLAQYAQWAGNPLRPLNFPGRSIYARAIPDTIDEDALPALSDEEARAVGNALLALKQHQPQSHRAIEARFFFRMADDEIGRRCGLGTRKRVHEIRQRGYAFLQGRLSV</sequence>
<evidence type="ECO:0000313" key="1">
    <source>
        <dbReference type="EMBL" id="DAF58250.1"/>
    </source>
</evidence>
<dbReference type="GO" id="GO:0000428">
    <property type="term" value="C:DNA-directed RNA polymerase complex"/>
    <property type="evidence" value="ECO:0007669"/>
    <property type="project" value="UniProtKB-KW"/>
</dbReference>
<protein>
    <submittedName>
        <fullName evidence="1">DNA-directed RNA polymerase subunit alpha</fullName>
    </submittedName>
</protein>
<keyword evidence="1" id="KW-0804">Transcription</keyword>
<accession>A0A8S5T653</accession>
<name>A0A8S5T653_9CAUD</name>
<reference evidence="1" key="1">
    <citation type="journal article" date="2021" name="Proc. Natl. Acad. Sci. U.S.A.">
        <title>A Catalog of Tens of Thousands of Viruses from Human Metagenomes Reveals Hidden Associations with Chronic Diseases.</title>
        <authorList>
            <person name="Tisza M.J."/>
            <person name="Buck C.B."/>
        </authorList>
    </citation>
    <scope>NUCLEOTIDE SEQUENCE</scope>
    <source>
        <strain evidence="1">CtMBu2</strain>
    </source>
</reference>